<proteinExistence type="predicted"/>
<evidence type="ECO:0000313" key="2">
    <source>
        <dbReference type="Proteomes" id="UP000627369"/>
    </source>
</evidence>
<comment type="caution">
    <text evidence="1">The sequence shown here is derived from an EMBL/GenBank/DDBJ whole genome shotgun (WGS) entry which is preliminary data.</text>
</comment>
<protein>
    <submittedName>
        <fullName evidence="1">Uncharacterized protein</fullName>
    </submittedName>
</protein>
<dbReference type="EMBL" id="BNAS01000001">
    <property type="protein sequence ID" value="GHH64785.1"/>
    <property type="molecule type" value="Genomic_DNA"/>
</dbReference>
<sequence>MPSQLTSLAALLDPGPEPAPIVVTPAHVGGPVAWSDLRRSGALVELHDGAAVAIGSVVGPRHRALALAHEVPARCVLAASTAAWVYTGLHGGVVSPAWPAGAPIELAYSPDTHCPVARPRQVARRAPGLARDTIHLAGVPVTRLTRTAIDVACTAPAAAAVPILVALSERGVDLRHAERVLDQRARVVGRPAAHRALSAALEQLAG</sequence>
<dbReference type="RefSeq" id="WP_189667403.1">
    <property type="nucleotide sequence ID" value="NZ_BNAS01000001.1"/>
</dbReference>
<reference evidence="1" key="2">
    <citation type="submission" date="2020-09" db="EMBL/GenBank/DDBJ databases">
        <authorList>
            <person name="Sun Q."/>
            <person name="Zhou Y."/>
        </authorList>
    </citation>
    <scope>NUCLEOTIDE SEQUENCE</scope>
    <source>
        <strain evidence="1">CGMCC 4.7398</strain>
    </source>
</reference>
<reference evidence="1" key="1">
    <citation type="journal article" date="2014" name="Int. J. Syst. Evol. Microbiol.">
        <title>Complete genome sequence of Corynebacterium casei LMG S-19264T (=DSM 44701T), isolated from a smear-ripened cheese.</title>
        <authorList>
            <consortium name="US DOE Joint Genome Institute (JGI-PGF)"/>
            <person name="Walter F."/>
            <person name="Albersmeier A."/>
            <person name="Kalinowski J."/>
            <person name="Ruckert C."/>
        </authorList>
    </citation>
    <scope>NUCLEOTIDE SEQUENCE</scope>
    <source>
        <strain evidence="1">CGMCC 4.7398</strain>
    </source>
</reference>
<accession>A0A919KMU0</accession>
<name>A0A919KMU0_9MICO</name>
<keyword evidence="2" id="KW-1185">Reference proteome</keyword>
<dbReference type="Proteomes" id="UP000627369">
    <property type="component" value="Unassembled WGS sequence"/>
</dbReference>
<evidence type="ECO:0000313" key="1">
    <source>
        <dbReference type="EMBL" id="GHH64785.1"/>
    </source>
</evidence>
<gene>
    <name evidence="1" type="ORF">GCM10017772_01830</name>
</gene>
<dbReference type="AlphaFoldDB" id="A0A919KMU0"/>
<organism evidence="1 2">
    <name type="scientific">Promicromonospora soli</name>
    <dbReference type="NCBI Taxonomy" id="2035533"/>
    <lineage>
        <taxon>Bacteria</taxon>
        <taxon>Bacillati</taxon>
        <taxon>Actinomycetota</taxon>
        <taxon>Actinomycetes</taxon>
        <taxon>Micrococcales</taxon>
        <taxon>Promicromonosporaceae</taxon>
        <taxon>Promicromonospora</taxon>
    </lineage>
</organism>